<proteinExistence type="predicted"/>
<dbReference type="PANTHER" id="PTHR47718:SF17">
    <property type="entry name" value="PROTEIN FAR1-RELATED SEQUENCE 5-LIKE"/>
    <property type="match status" value="1"/>
</dbReference>
<dbReference type="EMBL" id="JANJYJ010000002">
    <property type="protein sequence ID" value="KAK3225968.1"/>
    <property type="molecule type" value="Genomic_DNA"/>
</dbReference>
<dbReference type="PANTHER" id="PTHR47718">
    <property type="entry name" value="OS01G0519700 PROTEIN"/>
    <property type="match status" value="1"/>
</dbReference>
<sequence length="230" mass="26141">METLGGESSVNTNDELNKLEVSPNMDSYVVDYVTYSSLDATLKETCGLRYKDVIAMKFDSVEDAGAFYHGCSRAVGPLLQTRADCKARFSVSLDCDTNKYNVRAFEENHCHKLVTFRESKASSETNFYCRFSTNEKDRLDNIFWRDLHSLFEYQCFGDVLVFDLTYKTNASAKPLVLFVGVNNHHATCVFGVALLSDETMQLYIWALNTFMESMGHKQPISILTDRDEAM</sequence>
<dbReference type="Proteomes" id="UP001281410">
    <property type="component" value="Unassembled WGS sequence"/>
</dbReference>
<accession>A0AAE0EEZ9</accession>
<protein>
    <recommendedName>
        <fullName evidence="1">MULE transposase domain-containing protein</fullName>
    </recommendedName>
</protein>
<dbReference type="Pfam" id="PF10551">
    <property type="entry name" value="MULE"/>
    <property type="match status" value="1"/>
</dbReference>
<evidence type="ECO:0000313" key="3">
    <source>
        <dbReference type="Proteomes" id="UP001281410"/>
    </source>
</evidence>
<dbReference type="AlphaFoldDB" id="A0AAE0EEZ9"/>
<reference evidence="2" key="1">
    <citation type="journal article" date="2023" name="Plant J.">
        <title>Genome sequences and population genomics provide insights into the demographic history, inbreeding, and mutation load of two 'living fossil' tree species of Dipteronia.</title>
        <authorList>
            <person name="Feng Y."/>
            <person name="Comes H.P."/>
            <person name="Chen J."/>
            <person name="Zhu S."/>
            <person name="Lu R."/>
            <person name="Zhang X."/>
            <person name="Li P."/>
            <person name="Qiu J."/>
            <person name="Olsen K.M."/>
            <person name="Qiu Y."/>
        </authorList>
    </citation>
    <scope>NUCLEOTIDE SEQUENCE</scope>
    <source>
        <strain evidence="2">NBL</strain>
    </source>
</reference>
<feature type="domain" description="MULE transposase" evidence="1">
    <location>
        <begin position="159"/>
        <end position="230"/>
    </location>
</feature>
<organism evidence="2 3">
    <name type="scientific">Dipteronia sinensis</name>
    <dbReference type="NCBI Taxonomy" id="43782"/>
    <lineage>
        <taxon>Eukaryota</taxon>
        <taxon>Viridiplantae</taxon>
        <taxon>Streptophyta</taxon>
        <taxon>Embryophyta</taxon>
        <taxon>Tracheophyta</taxon>
        <taxon>Spermatophyta</taxon>
        <taxon>Magnoliopsida</taxon>
        <taxon>eudicotyledons</taxon>
        <taxon>Gunneridae</taxon>
        <taxon>Pentapetalae</taxon>
        <taxon>rosids</taxon>
        <taxon>malvids</taxon>
        <taxon>Sapindales</taxon>
        <taxon>Sapindaceae</taxon>
        <taxon>Hippocastanoideae</taxon>
        <taxon>Acereae</taxon>
        <taxon>Dipteronia</taxon>
    </lineage>
</organism>
<gene>
    <name evidence="2" type="ORF">Dsin_005830</name>
</gene>
<comment type="caution">
    <text evidence="2">The sequence shown here is derived from an EMBL/GenBank/DDBJ whole genome shotgun (WGS) entry which is preliminary data.</text>
</comment>
<evidence type="ECO:0000259" key="1">
    <source>
        <dbReference type="Pfam" id="PF10551"/>
    </source>
</evidence>
<evidence type="ECO:0000313" key="2">
    <source>
        <dbReference type="EMBL" id="KAK3225968.1"/>
    </source>
</evidence>
<name>A0AAE0EEZ9_9ROSI</name>
<keyword evidence="3" id="KW-1185">Reference proteome</keyword>
<dbReference type="InterPro" id="IPR018289">
    <property type="entry name" value="MULE_transposase_dom"/>
</dbReference>